<dbReference type="Pfam" id="PF01555">
    <property type="entry name" value="N6_N4_Mtase"/>
    <property type="match status" value="1"/>
</dbReference>
<dbReference type="RefSeq" id="WP_213373065.1">
    <property type="nucleotide sequence ID" value="NZ_BSFJ01000005.1"/>
</dbReference>
<keyword evidence="13" id="KW-1185">Reference proteome</keyword>
<dbReference type="EC" id="2.1.1.-" evidence="9"/>
<dbReference type="AlphaFoldDB" id="A0A9W6J982"/>
<comment type="similarity">
    <text evidence="1">Belongs to the N(4)/N(6)-methyltransferase family. N(4) subfamily.</text>
</comment>
<dbReference type="InterPro" id="IPR029063">
    <property type="entry name" value="SAM-dependent_MTases_sf"/>
</dbReference>
<reference evidence="12" key="1">
    <citation type="journal article" date="2014" name="Int. J. Syst. Evol. Microbiol.">
        <title>Complete genome sequence of Corynebacterium casei LMG S-19264T (=DSM 44701T), isolated from a smear-ripened cheese.</title>
        <authorList>
            <consortium name="US DOE Joint Genome Institute (JGI-PGF)"/>
            <person name="Walter F."/>
            <person name="Albersmeier A."/>
            <person name="Kalinowski J."/>
            <person name="Ruckert C."/>
        </authorList>
    </citation>
    <scope>NUCLEOTIDE SEQUENCE</scope>
    <source>
        <strain evidence="12">VKM B-2484</strain>
    </source>
</reference>
<dbReference type="GO" id="GO:0009307">
    <property type="term" value="P:DNA restriction-modification system"/>
    <property type="evidence" value="ECO:0007669"/>
    <property type="project" value="UniProtKB-KW"/>
</dbReference>
<evidence type="ECO:0000313" key="12">
    <source>
        <dbReference type="EMBL" id="GLK71729.1"/>
    </source>
</evidence>
<feature type="domain" description="DNA methylase N-4/N-6" evidence="11">
    <location>
        <begin position="35"/>
        <end position="286"/>
    </location>
</feature>
<evidence type="ECO:0000256" key="8">
    <source>
        <dbReference type="ARBA" id="ARBA00049120"/>
    </source>
</evidence>
<dbReference type="GO" id="GO:0008170">
    <property type="term" value="F:N-methyltransferase activity"/>
    <property type="evidence" value="ECO:0007669"/>
    <property type="project" value="InterPro"/>
</dbReference>
<gene>
    <name evidence="12" type="ORF">GCM10017643_18440</name>
</gene>
<dbReference type="InterPro" id="IPR002941">
    <property type="entry name" value="DNA_methylase_N4/N6"/>
</dbReference>
<dbReference type="InterPro" id="IPR017985">
    <property type="entry name" value="MeTrfase_CN4_CS"/>
</dbReference>
<name>A0A9W6J982_9HYPH</name>
<feature type="region of interest" description="Disordered" evidence="10">
    <location>
        <begin position="322"/>
        <end position="366"/>
    </location>
</feature>
<evidence type="ECO:0000256" key="9">
    <source>
        <dbReference type="RuleBase" id="RU362026"/>
    </source>
</evidence>
<feature type="compositionally biased region" description="Basic and acidic residues" evidence="10">
    <location>
        <begin position="339"/>
        <end position="355"/>
    </location>
</feature>
<proteinExistence type="inferred from homology"/>
<dbReference type="PROSITE" id="PS00093">
    <property type="entry name" value="N4_MTASE"/>
    <property type="match status" value="1"/>
</dbReference>
<dbReference type="SUPFAM" id="SSF53335">
    <property type="entry name" value="S-adenosyl-L-methionine-dependent methyltransferases"/>
    <property type="match status" value="1"/>
</dbReference>
<evidence type="ECO:0000256" key="7">
    <source>
        <dbReference type="ARBA" id="ARBA00047942"/>
    </source>
</evidence>
<evidence type="ECO:0000256" key="10">
    <source>
        <dbReference type="SAM" id="MobiDB-lite"/>
    </source>
</evidence>
<reference evidence="12" key="2">
    <citation type="submission" date="2023-01" db="EMBL/GenBank/DDBJ databases">
        <authorList>
            <person name="Sun Q."/>
            <person name="Evtushenko L."/>
        </authorList>
    </citation>
    <scope>NUCLEOTIDE SEQUENCE</scope>
    <source>
        <strain evidence="12">VKM B-2484</strain>
    </source>
</reference>
<dbReference type="InterPro" id="IPR001091">
    <property type="entry name" value="RM_Methyltransferase"/>
</dbReference>
<dbReference type="GO" id="GO:0015667">
    <property type="term" value="F:site-specific DNA-methyltransferase (cytosine-N4-specific) activity"/>
    <property type="evidence" value="ECO:0007669"/>
    <property type="project" value="UniProtKB-EC"/>
</dbReference>
<comment type="catalytic activity">
    <reaction evidence="7">
        <text>a 2'-deoxyadenosine in DNA + S-adenosyl-L-methionine = an N(6)-methyl-2'-deoxyadenosine in DNA + S-adenosyl-L-homocysteine + H(+)</text>
        <dbReference type="Rhea" id="RHEA:15197"/>
        <dbReference type="Rhea" id="RHEA-COMP:12418"/>
        <dbReference type="Rhea" id="RHEA-COMP:12419"/>
        <dbReference type="ChEBI" id="CHEBI:15378"/>
        <dbReference type="ChEBI" id="CHEBI:57856"/>
        <dbReference type="ChEBI" id="CHEBI:59789"/>
        <dbReference type="ChEBI" id="CHEBI:90615"/>
        <dbReference type="ChEBI" id="CHEBI:90616"/>
        <dbReference type="EC" id="2.1.1.72"/>
    </reaction>
</comment>
<evidence type="ECO:0000313" key="13">
    <source>
        <dbReference type="Proteomes" id="UP001143370"/>
    </source>
</evidence>
<dbReference type="Proteomes" id="UP001143370">
    <property type="component" value="Unassembled WGS sequence"/>
</dbReference>
<keyword evidence="5" id="KW-0680">Restriction system</keyword>
<evidence type="ECO:0000256" key="4">
    <source>
        <dbReference type="ARBA" id="ARBA00022691"/>
    </source>
</evidence>
<evidence type="ECO:0000256" key="6">
    <source>
        <dbReference type="ARBA" id="ARBA00023125"/>
    </source>
</evidence>
<keyword evidence="6" id="KW-0238">DNA-binding</keyword>
<dbReference type="GO" id="GO:0009007">
    <property type="term" value="F:site-specific DNA-methyltransferase (adenine-specific) activity"/>
    <property type="evidence" value="ECO:0007669"/>
    <property type="project" value="UniProtKB-EC"/>
</dbReference>
<dbReference type="EMBL" id="BSFJ01000005">
    <property type="protein sequence ID" value="GLK71729.1"/>
    <property type="molecule type" value="Genomic_DNA"/>
</dbReference>
<keyword evidence="2 12" id="KW-0489">Methyltransferase</keyword>
<protein>
    <recommendedName>
        <fullName evidence="9">Methyltransferase</fullName>
        <ecNumber evidence="9">2.1.1.-</ecNumber>
    </recommendedName>
</protein>
<evidence type="ECO:0000256" key="1">
    <source>
        <dbReference type="ARBA" id="ARBA00010203"/>
    </source>
</evidence>
<dbReference type="PRINTS" id="PR00508">
    <property type="entry name" value="S21N4MTFRASE"/>
</dbReference>
<evidence type="ECO:0000259" key="11">
    <source>
        <dbReference type="Pfam" id="PF01555"/>
    </source>
</evidence>
<dbReference type="Gene3D" id="3.40.50.150">
    <property type="entry name" value="Vaccinia Virus protein VP39"/>
    <property type="match status" value="1"/>
</dbReference>
<sequence length="366" mass="41249">MKKTAEARAFHRTKLGTIFHADSLDVMAAMAPASVDLIVTSPPFALTRKKEYGNEQEDAYLQWFKSFAKEFHRILKDSGSFVIDLGGAWKPGAPVRSLYHFKLLIMLCEEFGFHLAQEFYWWNPSKLPTPAEWVNIRRIRVKDSINTVWWLSKTEWPRASNRRVLQPYSPSMHALLANGYKAKLRPSGHDISSKFSINNGAAIPPNLLAIPNTESNSNYMRYCQDNGIKAHPARFPADLPEYFIRMLTDPGDVVLDPFGGSCITGEVAERLKRKWVCAEMSLEYLAGALGRFKHPANERAVAKNDDGYYKIPRPSLLWNGPDPVLLAKDGGKKRPSAMSKEKSTTRGDCDSDGDRTYPVAARSHED</sequence>
<comment type="catalytic activity">
    <reaction evidence="8">
        <text>a 2'-deoxycytidine in DNA + S-adenosyl-L-methionine = an N(4)-methyl-2'-deoxycytidine in DNA + S-adenosyl-L-homocysteine + H(+)</text>
        <dbReference type="Rhea" id="RHEA:16857"/>
        <dbReference type="Rhea" id="RHEA-COMP:11369"/>
        <dbReference type="Rhea" id="RHEA-COMP:13674"/>
        <dbReference type="ChEBI" id="CHEBI:15378"/>
        <dbReference type="ChEBI" id="CHEBI:57856"/>
        <dbReference type="ChEBI" id="CHEBI:59789"/>
        <dbReference type="ChEBI" id="CHEBI:85452"/>
        <dbReference type="ChEBI" id="CHEBI:137933"/>
        <dbReference type="EC" id="2.1.1.113"/>
    </reaction>
</comment>
<evidence type="ECO:0000256" key="2">
    <source>
        <dbReference type="ARBA" id="ARBA00022603"/>
    </source>
</evidence>
<comment type="caution">
    <text evidence="12">The sequence shown here is derived from an EMBL/GenBank/DDBJ whole genome shotgun (WGS) entry which is preliminary data.</text>
</comment>
<organism evidence="12 13">
    <name type="scientific">Ancylobacter dichloromethanicus</name>
    <dbReference type="NCBI Taxonomy" id="518825"/>
    <lineage>
        <taxon>Bacteria</taxon>
        <taxon>Pseudomonadati</taxon>
        <taxon>Pseudomonadota</taxon>
        <taxon>Alphaproteobacteria</taxon>
        <taxon>Hyphomicrobiales</taxon>
        <taxon>Xanthobacteraceae</taxon>
        <taxon>Ancylobacter</taxon>
    </lineage>
</organism>
<evidence type="ECO:0000256" key="3">
    <source>
        <dbReference type="ARBA" id="ARBA00022679"/>
    </source>
</evidence>
<dbReference type="GO" id="GO:0032259">
    <property type="term" value="P:methylation"/>
    <property type="evidence" value="ECO:0007669"/>
    <property type="project" value="UniProtKB-KW"/>
</dbReference>
<dbReference type="GO" id="GO:0003677">
    <property type="term" value="F:DNA binding"/>
    <property type="evidence" value="ECO:0007669"/>
    <property type="project" value="UniProtKB-KW"/>
</dbReference>
<evidence type="ECO:0000256" key="5">
    <source>
        <dbReference type="ARBA" id="ARBA00022747"/>
    </source>
</evidence>
<accession>A0A9W6J982</accession>
<keyword evidence="4" id="KW-0949">S-adenosyl-L-methionine</keyword>
<keyword evidence="3" id="KW-0808">Transferase</keyword>